<accession>A0ABS6W5K9</accession>
<proteinExistence type="predicted"/>
<dbReference type="Pfam" id="PF05857">
    <property type="entry name" value="TraX"/>
    <property type="match status" value="1"/>
</dbReference>
<evidence type="ECO:0000313" key="3">
    <source>
        <dbReference type="EMBL" id="MBW3081790.1"/>
    </source>
</evidence>
<name>A0ABS6W5K9_9BIFI</name>
<feature type="signal peptide" evidence="2">
    <location>
        <begin position="1"/>
        <end position="19"/>
    </location>
</feature>
<keyword evidence="1" id="KW-1133">Transmembrane helix</keyword>
<keyword evidence="2" id="KW-0732">Signal</keyword>
<feature type="chain" id="PRO_5045211860" description="TraX protein" evidence="2">
    <location>
        <begin position="20"/>
        <end position="272"/>
    </location>
</feature>
<evidence type="ECO:0000256" key="1">
    <source>
        <dbReference type="SAM" id="Phobius"/>
    </source>
</evidence>
<feature type="transmembrane region" description="Helical" evidence="1">
    <location>
        <begin position="212"/>
        <end position="234"/>
    </location>
</feature>
<gene>
    <name evidence="3" type="ORF">KIH73_00065</name>
</gene>
<evidence type="ECO:0008006" key="5">
    <source>
        <dbReference type="Google" id="ProtNLM"/>
    </source>
</evidence>
<comment type="caution">
    <text evidence="3">The sequence shown here is derived from an EMBL/GenBank/DDBJ whole genome shotgun (WGS) entry which is preliminary data.</text>
</comment>
<evidence type="ECO:0000256" key="2">
    <source>
        <dbReference type="SAM" id="SignalP"/>
    </source>
</evidence>
<feature type="transmembrane region" description="Helical" evidence="1">
    <location>
        <begin position="178"/>
        <end position="200"/>
    </location>
</feature>
<dbReference type="RefSeq" id="WP_219079482.1">
    <property type="nucleotide sequence ID" value="NZ_JAHBBD010000001.1"/>
</dbReference>
<feature type="transmembrane region" description="Helical" evidence="1">
    <location>
        <begin position="246"/>
        <end position="266"/>
    </location>
</feature>
<sequence>MNTFTLKVAACLFMLADHAAVLSPPAVQLPMHWVGRLAFPLFAFLCAQACEHTGDLVRYILRLYAASVAMSGVEILLNRTGNAFTTLFHIALIVALLSLRKPVHRAIGIVAYVGWQVVSYVALALVASGLSALGSVPSAIIGRILITVLGSAASIEGGYLYVLLGVALWLCRSSKRRLAVVYVACCAAFFVLYNCVGAYTGNPLMYFAGLLYTGWAPLTVNYQWMMIAALPLMLAYDGSRGRPVKWLFYWFYPVHLAVIAVAMHLLGLQYGV</sequence>
<dbReference type="InterPro" id="IPR008875">
    <property type="entry name" value="TraX"/>
</dbReference>
<keyword evidence="4" id="KW-1185">Reference proteome</keyword>
<dbReference type="EMBL" id="JAHBBD010000001">
    <property type="protein sequence ID" value="MBW3081790.1"/>
    <property type="molecule type" value="Genomic_DNA"/>
</dbReference>
<organism evidence="3 4">
    <name type="scientific">Bifidobacterium phasiani</name>
    <dbReference type="NCBI Taxonomy" id="2834431"/>
    <lineage>
        <taxon>Bacteria</taxon>
        <taxon>Bacillati</taxon>
        <taxon>Actinomycetota</taxon>
        <taxon>Actinomycetes</taxon>
        <taxon>Bifidobacteriales</taxon>
        <taxon>Bifidobacteriaceae</taxon>
        <taxon>Bifidobacterium</taxon>
    </lineage>
</organism>
<protein>
    <recommendedName>
        <fullName evidence="5">TraX protein</fullName>
    </recommendedName>
</protein>
<dbReference type="Proteomes" id="UP000812844">
    <property type="component" value="Unassembled WGS sequence"/>
</dbReference>
<keyword evidence="1" id="KW-0472">Membrane</keyword>
<reference evidence="3 4" key="1">
    <citation type="submission" date="2021-05" db="EMBL/GenBank/DDBJ databases">
        <title>Phylogenetic classification of ten novel species belonging to the genus Bifidobacterium comprising B. colchicus sp. nov., B. abeli sp. nov., B. bicoloris sp. nov., B. guerezis sp. nov., B. rosaliae sp. nov., B. santillanensis sp. nov., B. argentati sp. nov., B. amazzoni sp. nov., B. pluviali sp. nov., and B. pinnaculum sp. nov.</title>
        <authorList>
            <person name="Lugli G.A."/>
            <person name="Ruiz Garcia L."/>
            <person name="Margolles A."/>
            <person name="Ventura M."/>
        </authorList>
    </citation>
    <scope>NUCLEOTIDE SEQUENCE [LARGE SCALE GENOMIC DNA]</scope>
    <source>
        <strain evidence="3 4">6T3</strain>
    </source>
</reference>
<evidence type="ECO:0000313" key="4">
    <source>
        <dbReference type="Proteomes" id="UP000812844"/>
    </source>
</evidence>
<keyword evidence="1" id="KW-0812">Transmembrane</keyword>
<feature type="transmembrane region" description="Helical" evidence="1">
    <location>
        <begin position="140"/>
        <end position="171"/>
    </location>
</feature>
<feature type="transmembrane region" description="Helical" evidence="1">
    <location>
        <begin position="106"/>
        <end position="128"/>
    </location>
</feature>
<feature type="transmembrane region" description="Helical" evidence="1">
    <location>
        <begin position="83"/>
        <end position="99"/>
    </location>
</feature>